<gene>
    <name evidence="1" type="ORF">Q8X39_12810</name>
</gene>
<name>A0ABT9G4V8_LEPDI</name>
<dbReference type="EMBL" id="JAUZEE010000006">
    <property type="protein sequence ID" value="MDP4301522.1"/>
    <property type="molecule type" value="Genomic_DNA"/>
</dbReference>
<reference evidence="1 2" key="1">
    <citation type="submission" date="2023-08" db="EMBL/GenBank/DDBJ databases">
        <authorList>
            <person name="Roldan D.M."/>
            <person name="Menes R.J."/>
        </authorList>
    </citation>
    <scope>NUCLEOTIDE SEQUENCE [LARGE SCALE GENOMIC DNA]</scope>
    <source>
        <strain evidence="1 2">CCM 2812</strain>
    </source>
</reference>
<evidence type="ECO:0000313" key="2">
    <source>
        <dbReference type="Proteomes" id="UP001235760"/>
    </source>
</evidence>
<evidence type="ECO:0000313" key="1">
    <source>
        <dbReference type="EMBL" id="MDP4301522.1"/>
    </source>
</evidence>
<dbReference type="InterPro" id="IPR023393">
    <property type="entry name" value="START-like_dom_sf"/>
</dbReference>
<protein>
    <submittedName>
        <fullName evidence="1">SRPBCC domain-containing protein</fullName>
    </submittedName>
</protein>
<proteinExistence type="predicted"/>
<keyword evidence="2" id="KW-1185">Reference proteome</keyword>
<accession>A0ABT9G4V8</accession>
<organism evidence="1 2">
    <name type="scientific">Leptothrix discophora</name>
    <dbReference type="NCBI Taxonomy" id="89"/>
    <lineage>
        <taxon>Bacteria</taxon>
        <taxon>Pseudomonadati</taxon>
        <taxon>Pseudomonadota</taxon>
        <taxon>Betaproteobacteria</taxon>
        <taxon>Burkholderiales</taxon>
        <taxon>Sphaerotilaceae</taxon>
        <taxon>Leptothrix</taxon>
    </lineage>
</organism>
<sequence>MKTLTFDILIRAPRVRVWQTMLGAETYKVWAAAFCEGTYYVGSWDAGSKMRFLAPSGEGMLSEIAEAVPFEFVSIRHLGMVENGVEDTTSDKVRAWAPAYENYRFSDDPAGCQVVVTLDTAAEWEDYMQDTFPRALGRLKSLCEA</sequence>
<dbReference type="Gene3D" id="3.30.530.20">
    <property type="match status" value="1"/>
</dbReference>
<comment type="caution">
    <text evidence="1">The sequence shown here is derived from an EMBL/GenBank/DDBJ whole genome shotgun (WGS) entry which is preliminary data.</text>
</comment>
<dbReference type="SUPFAM" id="SSF55961">
    <property type="entry name" value="Bet v1-like"/>
    <property type="match status" value="1"/>
</dbReference>
<dbReference type="RefSeq" id="WP_305750073.1">
    <property type="nucleotide sequence ID" value="NZ_JAUZEE010000006.1"/>
</dbReference>
<dbReference type="Proteomes" id="UP001235760">
    <property type="component" value="Unassembled WGS sequence"/>
</dbReference>